<sequence length="1084" mass="120577">MARPFNPVGGRGQRGGATGAPGPDGRGRGRGARGQRFHSTRARGIGGRGRGAGAASSGLSNSMTPATETPAQNNASPFAQLYEPKTTTSAGFGGRSSVTESSVQSTGGRAGFGKNSLAPSLDSAHRSQGQPQRQPNGKRNIPKEQAPDMAHFQKSYDELKINRGGERAKAIKNGQMADPNQPTSLKKAITPVGTCQDMCPQFESYERIVQNMVDKCEKYLDPATHTLQYLPAKMIKRFRRSAAGYDEQLPSDIRTPHALLHTTNYLIRHIIGRQPLPIIHKFVWDRTRSVRNDFSVQQVTQESDVKLAVTCLERIARFHIVSLHLLSSPTNAEQFDPHQEREQLNNTMLSLMYYYDDNRERISFPNEVEFRAYYIIFSIQDQRPDLESRVQKWPAFLLEAPPVQIALDLYAAAGNTWSYQRTIDTHKPNVIAQGFYARFFNIINSPSVSYLMGCVAEIYFNYVRQTAIRAIWKAYCRVPLSQQNKNEEWTVTELTRELHFDSEDDTIEFCKSQDLQLVENAHGQLYLSWGNRPVDSIDWNPSSAHSYSHTYVESKRAGRTLVAIILGMTVREAARMGMIDSSALEHIQTSPVGEESDEDALFVSDKYNQTPAPLVATKSDETPLDDTMSDVSMTNDHGLFAKPQQQPSGPPAIPGISAAPTASMGHGIFGGPQKGSPSPVPEAPQPEGQKPEAFNKWKPKDSSSKQPAPTFGEPKPVSNEPAKPILGFTNPFLGLNKPPAFIQPTPMLEKPTEPVQPVQPVPTAPTADQPAKPTLGFASPFLDSNKPPASEELMPTLAKSTSALNEPSLANKQEVEGQFSVSQLDTSVSETEQFDRPESPSSVESVKESVKPSGHPTGMFSPAFSSRVFGINVSCLDDETEEDETEEEKNAAWERLLKSTAEKHEREKSRKRTRDEPSEAESTQEPTSKASKKKYDPEEARRAYRQFYESLPTLPILEQVRANRPPPPPTEAEIAKQKDELEEARRKRRRQDDEMQMMLNECHIKLHELTKGPSLVELLLQSDMWKREQAELGHRASYGPSASARSASSGYPSSWRQRTASASYEHLRRYGQSSPPPPKPRRWS</sequence>
<feature type="compositionally biased region" description="Basic and acidic residues" evidence="5">
    <location>
        <begin position="888"/>
        <end position="917"/>
    </location>
</feature>
<comment type="caution">
    <text evidence="7">The sequence shown here is derived from an EMBL/GenBank/DDBJ whole genome shotgun (WGS) entry which is preliminary data.</text>
</comment>
<feature type="compositionally biased region" description="Gly residues" evidence="5">
    <location>
        <begin position="9"/>
        <end position="24"/>
    </location>
</feature>
<feature type="compositionally biased region" description="Polar residues" evidence="5">
    <location>
        <begin position="819"/>
        <end position="831"/>
    </location>
</feature>
<reference evidence="7" key="2">
    <citation type="journal article" date="2023" name="IMA Fungus">
        <title>Comparative genomic study of the Penicillium genus elucidates a diverse pangenome and 15 lateral gene transfer events.</title>
        <authorList>
            <person name="Petersen C."/>
            <person name="Sorensen T."/>
            <person name="Nielsen M.R."/>
            <person name="Sondergaard T.E."/>
            <person name="Sorensen J.L."/>
            <person name="Fitzpatrick D.A."/>
            <person name="Frisvad J.C."/>
            <person name="Nielsen K.L."/>
        </authorList>
    </citation>
    <scope>NUCLEOTIDE SEQUENCE</scope>
    <source>
        <strain evidence="7">IBT 21917</strain>
    </source>
</reference>
<evidence type="ECO:0000256" key="5">
    <source>
        <dbReference type="SAM" id="MobiDB-lite"/>
    </source>
</evidence>
<name>A0A9W9IRC1_9EURO</name>
<protein>
    <recommendedName>
        <fullName evidence="6">SAC3/GANP/THP3 conserved domain-containing protein</fullName>
    </recommendedName>
</protein>
<evidence type="ECO:0000313" key="8">
    <source>
        <dbReference type="Proteomes" id="UP001146351"/>
    </source>
</evidence>
<evidence type="ECO:0000256" key="4">
    <source>
        <dbReference type="ARBA" id="ARBA00038443"/>
    </source>
</evidence>
<feature type="region of interest" description="Disordered" evidence="5">
    <location>
        <begin position="1031"/>
        <end position="1084"/>
    </location>
</feature>
<feature type="compositionally biased region" description="Basic and acidic residues" evidence="5">
    <location>
        <begin position="689"/>
        <end position="703"/>
    </location>
</feature>
<feature type="domain" description="SAC3/GANP/THP3 conserved" evidence="6">
    <location>
        <begin position="198"/>
        <end position="517"/>
    </location>
</feature>
<feature type="compositionally biased region" description="Basic and acidic residues" evidence="5">
    <location>
        <begin position="973"/>
        <end position="993"/>
    </location>
</feature>
<evidence type="ECO:0000256" key="2">
    <source>
        <dbReference type="ARBA" id="ARBA00022553"/>
    </source>
</evidence>
<dbReference type="GO" id="GO:0005737">
    <property type="term" value="C:cytoplasm"/>
    <property type="evidence" value="ECO:0007669"/>
    <property type="project" value="TreeGrafter"/>
</dbReference>
<feature type="compositionally biased region" description="Polar residues" evidence="5">
    <location>
        <begin position="798"/>
        <end position="811"/>
    </location>
</feature>
<comment type="similarity">
    <text evidence="4">Belongs to the SAC3 family.</text>
</comment>
<feature type="region of interest" description="Disordered" evidence="5">
    <location>
        <begin position="616"/>
        <end position="863"/>
    </location>
</feature>
<feature type="compositionally biased region" description="Low complexity" evidence="5">
    <location>
        <begin position="1035"/>
        <end position="1054"/>
    </location>
</feature>
<feature type="region of interest" description="Disordered" evidence="5">
    <location>
        <begin position="1"/>
        <end position="148"/>
    </location>
</feature>
<dbReference type="PANTHER" id="PTHR12436:SF3">
    <property type="entry name" value="GERMINAL-CENTER ASSOCIATED NUCLEAR PROTEIN"/>
    <property type="match status" value="1"/>
</dbReference>
<organism evidence="7 8">
    <name type="scientific">Penicillium capsulatum</name>
    <dbReference type="NCBI Taxonomy" id="69766"/>
    <lineage>
        <taxon>Eukaryota</taxon>
        <taxon>Fungi</taxon>
        <taxon>Dikarya</taxon>
        <taxon>Ascomycota</taxon>
        <taxon>Pezizomycotina</taxon>
        <taxon>Eurotiomycetes</taxon>
        <taxon>Eurotiomycetidae</taxon>
        <taxon>Eurotiales</taxon>
        <taxon>Aspergillaceae</taxon>
        <taxon>Penicillium</taxon>
    </lineage>
</organism>
<evidence type="ECO:0000256" key="1">
    <source>
        <dbReference type="ARBA" id="ARBA00004259"/>
    </source>
</evidence>
<keyword evidence="2" id="KW-0597">Phosphoprotein</keyword>
<dbReference type="AlphaFoldDB" id="A0A9W9IRC1"/>
<dbReference type="Proteomes" id="UP001146351">
    <property type="component" value="Unassembled WGS sequence"/>
</dbReference>
<accession>A0A9W9IRC1</accession>
<dbReference type="GO" id="GO:0005635">
    <property type="term" value="C:nuclear envelope"/>
    <property type="evidence" value="ECO:0007669"/>
    <property type="project" value="UniProtKB-SubCell"/>
</dbReference>
<feature type="compositionally biased region" description="Polar residues" evidence="5">
    <location>
        <begin position="126"/>
        <end position="137"/>
    </location>
</feature>
<dbReference type="InterPro" id="IPR045107">
    <property type="entry name" value="SAC3/GANP/THP3"/>
</dbReference>
<dbReference type="GO" id="GO:0006406">
    <property type="term" value="P:mRNA export from nucleus"/>
    <property type="evidence" value="ECO:0007669"/>
    <property type="project" value="TreeGrafter"/>
</dbReference>
<evidence type="ECO:0000259" key="6">
    <source>
        <dbReference type="Pfam" id="PF03399"/>
    </source>
</evidence>
<comment type="subcellular location">
    <subcellularLocation>
        <location evidence="1">Nucleus envelope</location>
    </subcellularLocation>
</comment>
<feature type="compositionally biased region" description="Basic residues" evidence="5">
    <location>
        <begin position="28"/>
        <end position="41"/>
    </location>
</feature>
<dbReference type="Gene3D" id="1.25.40.990">
    <property type="match status" value="1"/>
</dbReference>
<reference evidence="7" key="1">
    <citation type="submission" date="2022-11" db="EMBL/GenBank/DDBJ databases">
        <authorList>
            <person name="Petersen C."/>
        </authorList>
    </citation>
    <scope>NUCLEOTIDE SEQUENCE</scope>
    <source>
        <strain evidence="7">IBT 21917</strain>
    </source>
</reference>
<dbReference type="FunFam" id="1.25.40.990:FF:000008">
    <property type="entry name" value="Nuclear mRNA export protein SAC3"/>
    <property type="match status" value="1"/>
</dbReference>
<dbReference type="PANTHER" id="PTHR12436">
    <property type="entry name" value="80 KDA MCM3-ASSOCIATED PROTEIN"/>
    <property type="match status" value="1"/>
</dbReference>
<evidence type="ECO:0000256" key="3">
    <source>
        <dbReference type="ARBA" id="ARBA00023242"/>
    </source>
</evidence>
<dbReference type="Pfam" id="PF03399">
    <property type="entry name" value="SAC3_GANP"/>
    <property type="match status" value="1"/>
</dbReference>
<feature type="region of interest" description="Disordered" evidence="5">
    <location>
        <begin position="878"/>
        <end position="995"/>
    </location>
</feature>
<keyword evidence="3" id="KW-0539">Nucleus</keyword>
<feature type="compositionally biased region" description="Basic and acidic residues" evidence="5">
    <location>
        <begin position="933"/>
        <end position="942"/>
    </location>
</feature>
<keyword evidence="8" id="KW-1185">Reference proteome</keyword>
<dbReference type="GO" id="GO:0070390">
    <property type="term" value="C:transcription export complex 2"/>
    <property type="evidence" value="ECO:0007669"/>
    <property type="project" value="TreeGrafter"/>
</dbReference>
<proteinExistence type="inferred from homology"/>
<feature type="compositionally biased region" description="Polar residues" evidence="5">
    <location>
        <begin position="85"/>
        <end position="107"/>
    </location>
</feature>
<feature type="compositionally biased region" description="Acidic residues" evidence="5">
    <location>
        <begin position="878"/>
        <end position="887"/>
    </location>
</feature>
<feature type="compositionally biased region" description="Polar residues" evidence="5">
    <location>
        <begin position="920"/>
        <end position="929"/>
    </location>
</feature>
<dbReference type="InterPro" id="IPR005062">
    <property type="entry name" value="SAC3/GANP/THP3_conserved"/>
</dbReference>
<dbReference type="OrthoDB" id="264795at2759"/>
<feature type="compositionally biased region" description="Polar residues" evidence="5">
    <location>
        <begin position="59"/>
        <end position="77"/>
    </location>
</feature>
<gene>
    <name evidence="7" type="ORF">N7492_000484</name>
</gene>
<evidence type="ECO:0000313" key="7">
    <source>
        <dbReference type="EMBL" id="KAJ5182868.1"/>
    </source>
</evidence>
<dbReference type="EMBL" id="JAPQKO010000001">
    <property type="protein sequence ID" value="KAJ5182868.1"/>
    <property type="molecule type" value="Genomic_DNA"/>
</dbReference>